<protein>
    <recommendedName>
        <fullName evidence="2">NADAR domain-containing protein</fullName>
    </recommendedName>
</protein>
<reference evidence="3 4" key="1">
    <citation type="journal article" date="2010" name="Nature">
        <title>The Ectocarpus genome and the independent evolution of multicellularity in brown algae.</title>
        <authorList>
            <person name="Cock J.M."/>
            <person name="Sterck L."/>
            <person name="Rouze P."/>
            <person name="Scornet D."/>
            <person name="Allen A.E."/>
            <person name="Amoutzias G."/>
            <person name="Anthouard V."/>
            <person name="Artiguenave F."/>
            <person name="Aury J.M."/>
            <person name="Badger J.H."/>
            <person name="Beszteri B."/>
            <person name="Billiau K."/>
            <person name="Bonnet E."/>
            <person name="Bothwell J.H."/>
            <person name="Bowler C."/>
            <person name="Boyen C."/>
            <person name="Brownlee C."/>
            <person name="Carrano C.J."/>
            <person name="Charrier B."/>
            <person name="Cho G.Y."/>
            <person name="Coelho S.M."/>
            <person name="Collen J."/>
            <person name="Corre E."/>
            <person name="Da Silva C."/>
            <person name="Delage L."/>
            <person name="Delaroque N."/>
            <person name="Dittami S.M."/>
            <person name="Doulbeau S."/>
            <person name="Elias M."/>
            <person name="Farnham G."/>
            <person name="Gachon C.M."/>
            <person name="Gschloessl B."/>
            <person name="Heesch S."/>
            <person name="Jabbari K."/>
            <person name="Jubin C."/>
            <person name="Kawai H."/>
            <person name="Kimura K."/>
            <person name="Kloareg B."/>
            <person name="Kupper F.C."/>
            <person name="Lang D."/>
            <person name="Le Bail A."/>
            <person name="Leblanc C."/>
            <person name="Lerouge P."/>
            <person name="Lohr M."/>
            <person name="Lopez P.J."/>
            <person name="Martens C."/>
            <person name="Maumus F."/>
            <person name="Michel G."/>
            <person name="Miranda-Saavedra D."/>
            <person name="Morales J."/>
            <person name="Moreau H."/>
            <person name="Motomura T."/>
            <person name="Nagasato C."/>
            <person name="Napoli C.A."/>
            <person name="Nelson D.R."/>
            <person name="Nyvall-Collen P."/>
            <person name="Peters A.F."/>
            <person name="Pommier C."/>
            <person name="Potin P."/>
            <person name="Poulain J."/>
            <person name="Quesneville H."/>
            <person name="Read B."/>
            <person name="Rensing S.A."/>
            <person name="Ritter A."/>
            <person name="Rousvoal S."/>
            <person name="Samanta M."/>
            <person name="Samson G."/>
            <person name="Schroeder D.C."/>
            <person name="Segurens B."/>
            <person name="Strittmatter M."/>
            <person name="Tonon T."/>
            <person name="Tregear J.W."/>
            <person name="Valentin K."/>
            <person name="von Dassow P."/>
            <person name="Yamagishi T."/>
            <person name="Van de Peer Y."/>
            <person name="Wincker P."/>
        </authorList>
    </citation>
    <scope>NUCLEOTIDE SEQUENCE [LARGE SCALE GENOMIC DNA]</scope>
    <source>
        <strain evidence="4">Ec32 / CCAP1310/4</strain>
    </source>
</reference>
<evidence type="ECO:0000313" key="3">
    <source>
        <dbReference type="EMBL" id="CBJ27468.1"/>
    </source>
</evidence>
<feature type="region of interest" description="Disordered" evidence="1">
    <location>
        <begin position="213"/>
        <end position="270"/>
    </location>
</feature>
<dbReference type="EMBL" id="FN649760">
    <property type="protein sequence ID" value="CBJ27468.1"/>
    <property type="molecule type" value="Genomic_DNA"/>
</dbReference>
<dbReference type="SUPFAM" id="SSF143990">
    <property type="entry name" value="YbiA-like"/>
    <property type="match status" value="1"/>
</dbReference>
<feature type="compositionally biased region" description="Basic and acidic residues" evidence="1">
    <location>
        <begin position="253"/>
        <end position="264"/>
    </location>
</feature>
<dbReference type="OrthoDB" id="206452at2759"/>
<dbReference type="InterPro" id="IPR012816">
    <property type="entry name" value="NADAR"/>
</dbReference>
<feature type="domain" description="NADAR" evidence="2">
    <location>
        <begin position="62"/>
        <end position="211"/>
    </location>
</feature>
<feature type="compositionally biased region" description="Gly residues" evidence="1">
    <location>
        <begin position="1"/>
        <end position="25"/>
    </location>
</feature>
<sequence>MSGGGHAGGGGLGGAAAWPEGGGRRLGGREDWTGPRRSGGGGGGGFGFDDSCVRTTEGMVLFWKEPACFVQWTPCSFELDGERYCNAEQWMMASKARLFNDRTALQQIMATADPRRQKALGRQVRGFDPAMWDKKGYDVVVRGNLAKFKQNPGFRDELLATGDRILAEASPYDSEWGIGLHANDADALIQARWPGRNKLGEALMDVRSQLRNEAYDEDQKEERGEKQEEGAEWVRDDDRAAYGTDEDWVMDDPPVHDDENERVGRSRKYK</sequence>
<evidence type="ECO:0000256" key="1">
    <source>
        <dbReference type="SAM" id="MobiDB-lite"/>
    </source>
</evidence>
<organism evidence="3 4">
    <name type="scientific">Ectocarpus siliculosus</name>
    <name type="common">Brown alga</name>
    <name type="synonym">Conferva siliculosa</name>
    <dbReference type="NCBI Taxonomy" id="2880"/>
    <lineage>
        <taxon>Eukaryota</taxon>
        <taxon>Sar</taxon>
        <taxon>Stramenopiles</taxon>
        <taxon>Ochrophyta</taxon>
        <taxon>PX clade</taxon>
        <taxon>Phaeophyceae</taxon>
        <taxon>Ectocarpales</taxon>
        <taxon>Ectocarpaceae</taxon>
        <taxon>Ectocarpus</taxon>
    </lineage>
</organism>
<dbReference type="Pfam" id="PF08719">
    <property type="entry name" value="NADAR"/>
    <property type="match status" value="1"/>
</dbReference>
<evidence type="ECO:0000313" key="4">
    <source>
        <dbReference type="Proteomes" id="UP000002630"/>
    </source>
</evidence>
<dbReference type="AlphaFoldDB" id="D7G659"/>
<name>D7G659_ECTSI</name>
<dbReference type="InParanoid" id="D7G659"/>
<dbReference type="Gene3D" id="1.10.357.40">
    <property type="entry name" value="YbiA-like"/>
    <property type="match status" value="1"/>
</dbReference>
<dbReference type="NCBIfam" id="TIGR02464">
    <property type="entry name" value="ribofla_fusion"/>
    <property type="match status" value="1"/>
</dbReference>
<feature type="region of interest" description="Disordered" evidence="1">
    <location>
        <begin position="1"/>
        <end position="45"/>
    </location>
</feature>
<gene>
    <name evidence="3" type="ORF">Esi_0071_0113</name>
</gene>
<accession>D7G659</accession>
<feature type="compositionally biased region" description="Basic and acidic residues" evidence="1">
    <location>
        <begin position="220"/>
        <end position="240"/>
    </location>
</feature>
<dbReference type="STRING" id="2880.D7G659"/>
<dbReference type="InterPro" id="IPR037238">
    <property type="entry name" value="YbiA-like_sf"/>
</dbReference>
<dbReference type="eggNOG" id="ENOG502S4FY">
    <property type="taxonomic scope" value="Eukaryota"/>
</dbReference>
<dbReference type="Proteomes" id="UP000002630">
    <property type="component" value="Unassembled WGS sequence"/>
</dbReference>
<dbReference type="CDD" id="cd15457">
    <property type="entry name" value="NADAR"/>
    <property type="match status" value="1"/>
</dbReference>
<evidence type="ECO:0000259" key="2">
    <source>
        <dbReference type="Pfam" id="PF08719"/>
    </source>
</evidence>
<proteinExistence type="predicted"/>
<keyword evidence="4" id="KW-1185">Reference proteome</keyword>